<proteinExistence type="inferred from homology"/>
<comment type="function">
    <text evidence="1">Involved in protein precursor import into chloroplasts. May be part of an intermediate translocation complex acting as a protein-conducting channel at the inner envelope.</text>
</comment>
<keyword evidence="1" id="KW-1001">Plastid inner membrane</keyword>
<dbReference type="GO" id="GO:0009706">
    <property type="term" value="C:chloroplast inner membrane"/>
    <property type="evidence" value="ECO:0007669"/>
    <property type="project" value="UniProtKB-SubCell"/>
</dbReference>
<gene>
    <name evidence="2" type="primary">ycf1</name>
    <name evidence="1" type="synonym">TIC214</name>
</gene>
<keyword evidence="1 2" id="KW-0934">Plastid</keyword>
<dbReference type="GeneID" id="77724667"/>
<dbReference type="PANTHER" id="PTHR33163">
    <property type="entry name" value="PROTEIN TIC 214-RELATED"/>
    <property type="match status" value="1"/>
</dbReference>
<evidence type="ECO:0000313" key="2">
    <source>
        <dbReference type="EMBL" id="WAS08609.1"/>
    </source>
</evidence>
<feature type="transmembrane region" description="Helical" evidence="1">
    <location>
        <begin position="166"/>
        <end position="187"/>
    </location>
</feature>
<dbReference type="Pfam" id="PF05758">
    <property type="entry name" value="Ycf1"/>
    <property type="match status" value="3"/>
</dbReference>
<comment type="subcellular location">
    <subcellularLocation>
        <location evidence="1">Plastid</location>
        <location evidence="1">Chloroplast inner membrane</location>
    </subcellularLocation>
</comment>
<keyword evidence="1 2" id="KW-0150">Chloroplast</keyword>
<name>A0A9E9JVT4_9BRYO</name>
<keyword evidence="1" id="KW-0813">Transport</keyword>
<keyword evidence="1" id="KW-0653">Protein transport</keyword>
<keyword evidence="1" id="KW-0812">Transmembrane</keyword>
<comment type="subunit">
    <text evidence="1">Part of the Tic complex.</text>
</comment>
<feature type="transmembrane region" description="Helical" evidence="1">
    <location>
        <begin position="12"/>
        <end position="36"/>
    </location>
</feature>
<reference evidence="2" key="1">
    <citation type="submission" date="2022-06" db="EMBL/GenBank/DDBJ databases">
        <title>Complete chloroplast genome sequences of an Antarctic moss Andreaea regularis.</title>
        <authorList>
            <person name="Sulaiman S."/>
            <person name="Min K."/>
            <person name="Lee J."/>
            <person name="Lee H."/>
        </authorList>
    </citation>
    <scope>NUCLEOTIDE SEQUENCE</scope>
</reference>
<geneLocation type="chloroplast" evidence="2"/>
<sequence length="1647" mass="198167">MITNTPLLLSVLWAPILSWINISSPLILFGLYYGFLTTLPIGPSQILSIRAFLLEGNLSGTVAVSGLILGQLIIFLSIYYSPLYIILVKPHTVTLLILSYIFFYWYRIKDLLDYQSLRPISSINDVRVHKIFLDSFIFQLLNPVLLPSPVLARLVNLFFFRYNNNYLFVISCFLGWLSGHLFFFNSVKLLLVRIERDSPVLYLLVKRLIYRTFSIIILACCLLYLGRAPVPFFTKKSNDEFQIHQWKGDGLSWLNKPWPTLFFDYRRWNRPLRYIENSRFSNKSPVKKQVSQYFFDVCLSDGKQRMSFTSLPSLSIFEKNLKSYLNISNNCYERWVNTKKKRKDNLYYELRNRIKILDNGFLMKDAIEKKTGLSNNEGNILTKIYDPFLNGSSRGKIIVSKSPWLLTEKFYQLKKNKKLLYLSKKDNKLKFWISNRWRELERKNLPLPWEPLSKDARRILILLIQGSKNRKLETNLQQIDFLEEQTLITLNEQNTSSDLFIKTDNTLFLSKKITKTSYFNWELVLNLSARQRTLYFNYLEKEKWQILVRSWKNIFSSNFTQVKNIPFLLMKTLHFHKKSQLQEIYKEMPRWTSKLKNDKFDVIAIGVTDIRQRKVKNLGYLIKGKDKRRKIVRRFSQQSDFRRKIIKGSMRARRRKILIWKILQLKTHSPFFLRINEKHIPFQSSLNILNLINVKNTFTNSIKIGKKIIPFSDQNISTIKETKADRFAIANRWDFPLAQWGRSWLLIIQSQLRKYLVLPILIISKNIIRLFLFQIPEWNEDWSEWNKEIHIKCTYDGTEVSEKELPEQWLRDGLQIKIIYPFNLKPWHNFRIETGKEKKTYINSDSLNNKKKITNTNNKINFYRIAKKKKINYSYLTAWGFQTNLPFGNIKKQPSFWKPIIKELKKKWKKNILSKTTKIYSKFFLIKKKSTIDAINNKSEISTEIDAQTNGPIRDFVSKPNNKYKKNSDRNNKIINELPIEITSKSSNNQTFLPEIQFRFGYRTSRNIKKLENLKYLKNDRIEEITKKLYFDETKSYDNFKDRNKEYSNDKKDLKWKKRLIEIKQIILTFRRKNIKLIQKWPYFLKTLFNKINKILKKNSVHFIRFTSKLIIKIKRNFIFLKNGEIFNKLNIVHIKTKKNKIINQQFNEEIQNLKIQFNQQNILLMSQAYLFHKVWQIEMLNKYDFKYLLKNWTSNLIIKRKIKNFLEKREIFSFKELKNLKEKNWKEWLQTFDKYNVSLQIWYKIAPQQWKFKVSNQWKKNKKSYFHTSDEVTKSSVFYKEKEISYKISINSLLERTKKVNKRYKYNLLCYSYLDFEKRSKMEILLELPSKKEENLFTNRTQKIRKYPIINNEKFNYSINLDKEKNTSFKSNLMLWLVPELLEKKNVYKTEIISVSNISLIKDKNKKNIQNKKSLRERERHQTIRQWRWKSKNVEKKFKKLGDMASLMTFMQNQENIISLSARMREDLDLFRLLFCRDIGINKLTINSEHRLPRVLDDQILMYKIVSTLLKVKNRFKKRLNLNIFDEFVPHTEFSQNNEKTKINSFSLEDIMLPRHRREFKILNFLHLENSNQKTKFNKYFLKKNSQEQIKSNQILNKTPDLLIKRSLWPSFRLEDLSCINRFWFNTNNGSRFTMLKIRMYPLKFN</sequence>
<keyword evidence="1" id="KW-1133">Transmembrane helix</keyword>
<feature type="transmembrane region" description="Helical" evidence="1">
    <location>
        <begin position="86"/>
        <end position="106"/>
    </location>
</feature>
<comment type="similarity">
    <text evidence="1">Belongs to the TIC214 family.</text>
</comment>
<dbReference type="InterPro" id="IPR008896">
    <property type="entry name" value="TIC214"/>
</dbReference>
<keyword evidence="1" id="KW-0472">Membrane</keyword>
<feature type="transmembrane region" description="Helical" evidence="1">
    <location>
        <begin position="57"/>
        <end position="80"/>
    </location>
</feature>
<feature type="transmembrane region" description="Helical" evidence="1">
    <location>
        <begin position="208"/>
        <end position="226"/>
    </location>
</feature>
<organism evidence="2">
    <name type="scientific">Andreaea regularis</name>
    <dbReference type="NCBI Taxonomy" id="2994948"/>
    <lineage>
        <taxon>Eukaryota</taxon>
        <taxon>Viridiplantae</taxon>
        <taxon>Streptophyta</taxon>
        <taxon>Embryophyta</taxon>
        <taxon>Bryophyta</taxon>
        <taxon>Andreaeophytina</taxon>
        <taxon>Andreaeopsida</taxon>
        <taxon>Andreaeales</taxon>
        <taxon>Andreaeaceae</taxon>
        <taxon>Andreaea</taxon>
    </lineage>
</organism>
<evidence type="ECO:0000256" key="1">
    <source>
        <dbReference type="RuleBase" id="RU364085"/>
    </source>
</evidence>
<dbReference type="EMBL" id="ON768814">
    <property type="protein sequence ID" value="WAS08609.1"/>
    <property type="molecule type" value="Genomic_DNA"/>
</dbReference>
<dbReference type="PANTHER" id="PTHR33163:SF40">
    <property type="entry name" value="PROTEIN TIC 214"/>
    <property type="match status" value="1"/>
</dbReference>
<protein>
    <recommendedName>
        <fullName evidence="1">Protein TIC 214</fullName>
    </recommendedName>
    <alternativeName>
        <fullName evidence="1">Translocon at the inner envelope membrane of chloroplasts 214</fullName>
    </alternativeName>
</protein>
<dbReference type="GO" id="GO:0015031">
    <property type="term" value="P:protein transport"/>
    <property type="evidence" value="ECO:0007669"/>
    <property type="project" value="UniProtKB-KW"/>
</dbReference>
<dbReference type="RefSeq" id="YP_010613863.1">
    <property type="nucleotide sequence ID" value="NC_070057.1"/>
</dbReference>
<accession>A0A9E9JVT4</accession>